<keyword evidence="3" id="KW-1185">Reference proteome</keyword>
<sequence>MAEPPNDWNAQLAVRSRISGDLLEVLPMKGSWTAHEVTLALRLHRPAPHLTLRLFVGNEPMDPRRTLEQLGVTEVQFIQVDYLADQHLNEQWRRMEEDLQHLTPEVLYDLGQERSPPHEDLYLVLRAVALLVQPDSDLSWLSMRRMLCHRGNFRETLRSFCIDDVPFEVLLKFRDTVAKAHFDRDRLRMRNLKAGWLSSWVLVMYQFVAAKLDFYGMGLGYPSLMNPRVFWRFNKSSEPPAI</sequence>
<dbReference type="AlphaFoldDB" id="A0A9P1CG72"/>
<proteinExistence type="predicted"/>
<reference evidence="2 3" key="2">
    <citation type="submission" date="2024-05" db="EMBL/GenBank/DDBJ databases">
        <authorList>
            <person name="Chen Y."/>
            <person name="Shah S."/>
            <person name="Dougan E. K."/>
            <person name="Thang M."/>
            <person name="Chan C."/>
        </authorList>
    </citation>
    <scope>NUCLEOTIDE SEQUENCE [LARGE SCALE GENOMIC DNA]</scope>
</reference>
<evidence type="ECO:0000313" key="1">
    <source>
        <dbReference type="EMBL" id="CAI3990463.1"/>
    </source>
</evidence>
<dbReference type="EMBL" id="CAMXCT010001480">
    <property type="protein sequence ID" value="CAI3990463.1"/>
    <property type="molecule type" value="Genomic_DNA"/>
</dbReference>
<dbReference type="Proteomes" id="UP001152797">
    <property type="component" value="Unassembled WGS sequence"/>
</dbReference>
<dbReference type="EMBL" id="CAMXCT020001480">
    <property type="protein sequence ID" value="CAL1143838.1"/>
    <property type="molecule type" value="Genomic_DNA"/>
</dbReference>
<organism evidence="1">
    <name type="scientific">Cladocopium goreaui</name>
    <dbReference type="NCBI Taxonomy" id="2562237"/>
    <lineage>
        <taxon>Eukaryota</taxon>
        <taxon>Sar</taxon>
        <taxon>Alveolata</taxon>
        <taxon>Dinophyceae</taxon>
        <taxon>Suessiales</taxon>
        <taxon>Symbiodiniaceae</taxon>
        <taxon>Cladocopium</taxon>
    </lineage>
</organism>
<comment type="caution">
    <text evidence="1">The sequence shown here is derived from an EMBL/GenBank/DDBJ whole genome shotgun (WGS) entry which is preliminary data.</text>
</comment>
<reference evidence="1" key="1">
    <citation type="submission" date="2022-10" db="EMBL/GenBank/DDBJ databases">
        <authorList>
            <person name="Chen Y."/>
            <person name="Dougan E. K."/>
            <person name="Chan C."/>
            <person name="Rhodes N."/>
            <person name="Thang M."/>
        </authorList>
    </citation>
    <scope>NUCLEOTIDE SEQUENCE</scope>
</reference>
<evidence type="ECO:0000313" key="3">
    <source>
        <dbReference type="Proteomes" id="UP001152797"/>
    </source>
</evidence>
<evidence type="ECO:0000313" key="2">
    <source>
        <dbReference type="EMBL" id="CAL4777775.1"/>
    </source>
</evidence>
<protein>
    <submittedName>
        <fullName evidence="1">Uncharacterized protein</fullName>
    </submittedName>
</protein>
<accession>A0A9P1CG72</accession>
<gene>
    <name evidence="1" type="ORF">C1SCF055_LOCUS17449</name>
</gene>
<dbReference type="EMBL" id="CAMXCT030001480">
    <property type="protein sequence ID" value="CAL4777775.1"/>
    <property type="molecule type" value="Genomic_DNA"/>
</dbReference>
<name>A0A9P1CG72_9DINO</name>
<dbReference type="Gene3D" id="1.20.920.60">
    <property type="match status" value="1"/>
</dbReference>